<dbReference type="OrthoDB" id="5984008at2759"/>
<keyword evidence="11" id="KW-0807">Transducer</keyword>
<dbReference type="FunFam" id="3.40.50.2300:FF:000016">
    <property type="entry name" value="Taste 1 receptor member 2"/>
    <property type="match status" value="2"/>
</dbReference>
<name>A0A553R2C6_9TELE</name>
<dbReference type="Pfam" id="PF07562">
    <property type="entry name" value="NCD3G"/>
    <property type="match status" value="2"/>
</dbReference>
<organism evidence="14 15">
    <name type="scientific">Danionella cerebrum</name>
    <dbReference type="NCBI Taxonomy" id="2873325"/>
    <lineage>
        <taxon>Eukaryota</taxon>
        <taxon>Metazoa</taxon>
        <taxon>Chordata</taxon>
        <taxon>Craniata</taxon>
        <taxon>Vertebrata</taxon>
        <taxon>Euteleostomi</taxon>
        <taxon>Actinopterygii</taxon>
        <taxon>Neopterygii</taxon>
        <taxon>Teleostei</taxon>
        <taxon>Ostariophysi</taxon>
        <taxon>Cypriniformes</taxon>
        <taxon>Danionidae</taxon>
        <taxon>Danioninae</taxon>
        <taxon>Danionella</taxon>
    </lineage>
</organism>
<dbReference type="InterPro" id="IPR004073">
    <property type="entry name" value="GPCR_3_vmron_rcpt_2"/>
</dbReference>
<dbReference type="InterPro" id="IPR017978">
    <property type="entry name" value="GPCR_3_C"/>
</dbReference>
<feature type="domain" description="G-protein coupled receptors family 3 profile" evidence="13">
    <location>
        <begin position="1508"/>
        <end position="1669"/>
    </location>
</feature>
<evidence type="ECO:0000256" key="10">
    <source>
        <dbReference type="ARBA" id="ARBA00023180"/>
    </source>
</evidence>
<dbReference type="PANTHER" id="PTHR24061:SF511">
    <property type="entry name" value="EXTRACELLULAR CALCIUM-SENSING RECEPTOR-RELATED"/>
    <property type="match status" value="1"/>
</dbReference>
<comment type="similarity">
    <text evidence="2">Belongs to the G-protein coupled receptor 3 family.</text>
</comment>
<dbReference type="PROSITE" id="PS51257">
    <property type="entry name" value="PROKAR_LIPOPROTEIN"/>
    <property type="match status" value="1"/>
</dbReference>
<dbReference type="EMBL" id="SRMA01025305">
    <property type="protein sequence ID" value="TRY96335.1"/>
    <property type="molecule type" value="Genomic_DNA"/>
</dbReference>
<dbReference type="Pfam" id="PF01094">
    <property type="entry name" value="ANF_receptor"/>
    <property type="match status" value="2"/>
</dbReference>
<sequence length="1669" mass="185167">MDLTMGRKMPVIELVPFGTFILSCITAVFCTSLESCWTWGDLNVPALEEDGDVVIGGLFPLHYLAPEIYHNYSGQPQYQECSGFDFRAFRWVQTMVFAIEEINNKSALLPGVKLGYRILDSCDHVHTSLRSAVSLVDGISSQTQAAAVCGARNVSTAPVPAIIGLASSSPTRAVAQTLGPFGIPVISYFATCTCLTDKKAFPSFLRTVPSDEFQVQGLVQLVSHFGWRWVGTVGTDDDYSHYGIQAFTEQLEKLGGCIAFHHTIPKSPSQEQIQSILDSLEVSSASVIIAFATEGQLLEVLIEAARRNLTRYQWVASEAWVTAKLLTIPELRPVLTGTVGFAFRGTHIPGLAEFLLSVRPSLRPDSVFTNMFWEEVFGCRLGHKDNFDAVWPHCTGSEDLAGVENSYTDVARLLQFLKNVNFTNQFQDKVYFDKNGEPVPLYDIINWQKNERGSISFETVGTYDGSAPVGKQLKINEALIQWAGGQTLVPVSLCTPLCPPGTRQAIRPAQPVCCFDCLPCAEGEFSNITDSTECLKCPRYYWPNKEKDSCVAGVEEFLSHHDTMGVILICLSLIGFTVAVIVTVIFFLFRSTPIVKANNSEMSFLLLLSLKLCFLCSLVFVGRPSPWTCRARQAAFGISFVLCISCILVKTIVVLLAFHAKKPGSISLKLFGPPKQRVFIFFCTAGQIFLERWGYREPCGAYEHLDQSAAGDDESLLGRVAVKAASTTRVLPKMHEMQSEKVMLKAVCLSIQDQDVGSPINTNAHRKQRVSDSKMKERWGYREPCGAYEHLDQSAAGDDESLLGRVAVKAASTTRVLPKMHEMQSEKVMLKAVCLSIQDQDVGSPINTNAHRKQRVSDTLQCKPAIIMVFSDHTNPPPAKPLQELCNRFDLVVITGNHSEKRRVAVKAASTTRVLPKMHEMQSEKVMLKAVCLSIQDQDVGSPINTNAHRKQRVSDNGQITAQAGCGGGTSIQSLPQLLNIFTPRALRWMQTMIFAVREINQRQDLLPNVSLGYHIRDSGDDISVSVKRSLLLVNGQPEKGSRETCQDTQKQPSPVIVGDAASGISMAVLKTLASFQIPLVSYFASCSCLSNKREFPAFMRTMPSDLFQIKALVKLVKYFQWTWVGVIGVDSDYARYAIQLFLKESERFNICPAYIHLYPVVLKQDALEELVNFLKSSTAVVVINFSGESELRGILKECRQQNVTHLQWIASEAWATSAALWEDFGDLLKGTLGFAIRRADIPDLGHFLRKVNVSVAQTSPFLAEFWEETFHCRLNGSLNTHLHGEETQLWPACKGTESLDDVYTPYSDVSQLRVSYNVYKAVYLIAHALHDMSMCVPGKGPFQNGTCGNPFQILPRQLLYYMKRTHFSTLGEDVRFDDNGDPIASYDLMNWHRGADGSLQLVRVGFYDASLDDENDLVIDKSVIMWQQGEKAPNSLCSSSCLPGFRKARQKGKPVCCFDCIPCAEGEISNQTDSIDCQKCSKETWPNEAQDQCISKTLDFLSFQEPLGIILWAFSALGAFSAFTVLGVFIMYRKTPVIRGNNIELSFLLLLFLSTCFLVGLTFLGKPTDWLCRIRYPAFGISFTLCISCLLAKTVVVLMAFRATLPGRNVMKWFGPAKQRASVLLFTLLQALICVIWLTTKPPFASSNTEVMSATIIVECSVGSEIGF</sequence>
<feature type="transmembrane region" description="Helical" evidence="12">
    <location>
        <begin position="1622"/>
        <end position="1641"/>
    </location>
</feature>
<evidence type="ECO:0000256" key="2">
    <source>
        <dbReference type="ARBA" id="ARBA00007242"/>
    </source>
</evidence>
<feature type="domain" description="G-protein coupled receptors family 3 profile" evidence="13">
    <location>
        <begin position="564"/>
        <end position="690"/>
    </location>
</feature>
<evidence type="ECO:0000256" key="11">
    <source>
        <dbReference type="ARBA" id="ARBA00023224"/>
    </source>
</evidence>
<dbReference type="FunFam" id="2.10.50.30:FF:000003">
    <property type="entry name" value="Vomeronasal 2, receptor 120"/>
    <property type="match status" value="1"/>
</dbReference>
<dbReference type="InterPro" id="IPR011500">
    <property type="entry name" value="GPCR_3_9-Cys_dom"/>
</dbReference>
<dbReference type="InterPro" id="IPR028082">
    <property type="entry name" value="Peripla_BP_I"/>
</dbReference>
<dbReference type="GO" id="GO:0005886">
    <property type="term" value="C:plasma membrane"/>
    <property type="evidence" value="ECO:0007669"/>
    <property type="project" value="UniProtKB-SubCell"/>
</dbReference>
<proteinExistence type="inferred from homology"/>
<comment type="subcellular location">
    <subcellularLocation>
        <location evidence="1">Cell membrane</location>
        <topology evidence="1">Multi-pass membrane protein</topology>
    </subcellularLocation>
</comment>
<evidence type="ECO:0000256" key="6">
    <source>
        <dbReference type="ARBA" id="ARBA00022989"/>
    </source>
</evidence>
<keyword evidence="15" id="KW-1185">Reference proteome</keyword>
<feature type="transmembrane region" description="Helical" evidence="12">
    <location>
        <begin position="678"/>
        <end position="695"/>
    </location>
</feature>
<evidence type="ECO:0000313" key="14">
    <source>
        <dbReference type="EMBL" id="TRY96335.1"/>
    </source>
</evidence>
<evidence type="ECO:0000256" key="5">
    <source>
        <dbReference type="ARBA" id="ARBA00022729"/>
    </source>
</evidence>
<keyword evidence="5" id="KW-0732">Signal</keyword>
<dbReference type="FunFam" id="2.10.50.30:FF:000002">
    <property type="entry name" value="Vomeronasal 2 receptor, h1"/>
    <property type="match status" value="1"/>
</dbReference>
<evidence type="ECO:0000256" key="4">
    <source>
        <dbReference type="ARBA" id="ARBA00022692"/>
    </source>
</evidence>
<dbReference type="PRINTS" id="PR00248">
    <property type="entry name" value="GPCRMGR"/>
</dbReference>
<feature type="transmembrane region" description="Helical" evidence="12">
    <location>
        <begin position="564"/>
        <end position="589"/>
    </location>
</feature>
<dbReference type="Gene3D" id="3.40.50.2300">
    <property type="match status" value="5"/>
</dbReference>
<feature type="transmembrane region" description="Helical" evidence="12">
    <location>
        <begin position="634"/>
        <end position="658"/>
    </location>
</feature>
<dbReference type="InterPro" id="IPR000337">
    <property type="entry name" value="GPCR_3"/>
</dbReference>
<dbReference type="PRINTS" id="PR01535">
    <property type="entry name" value="VOMERONASL2R"/>
</dbReference>
<dbReference type="PANTHER" id="PTHR24061">
    <property type="entry name" value="CALCIUM-SENSING RECEPTOR-RELATED"/>
    <property type="match status" value="1"/>
</dbReference>
<dbReference type="InterPro" id="IPR038550">
    <property type="entry name" value="GPCR_3_9-Cys_sf"/>
</dbReference>
<feature type="transmembrane region" description="Helical" evidence="12">
    <location>
        <begin position="601"/>
        <end position="622"/>
    </location>
</feature>
<evidence type="ECO:0000256" key="9">
    <source>
        <dbReference type="ARBA" id="ARBA00023170"/>
    </source>
</evidence>
<keyword evidence="3" id="KW-1003">Cell membrane</keyword>
<dbReference type="GO" id="GO:0004930">
    <property type="term" value="F:G protein-coupled receptor activity"/>
    <property type="evidence" value="ECO:0007669"/>
    <property type="project" value="UniProtKB-KW"/>
</dbReference>
<dbReference type="SUPFAM" id="SSF53822">
    <property type="entry name" value="Periplasmic binding protein-like I"/>
    <property type="match status" value="2"/>
</dbReference>
<feature type="non-terminal residue" evidence="14">
    <location>
        <position position="1669"/>
    </location>
</feature>
<evidence type="ECO:0000256" key="7">
    <source>
        <dbReference type="ARBA" id="ARBA00023040"/>
    </source>
</evidence>
<dbReference type="InterPro" id="IPR001828">
    <property type="entry name" value="ANF_lig-bd_rcpt"/>
</dbReference>
<evidence type="ECO:0000256" key="12">
    <source>
        <dbReference type="SAM" id="Phobius"/>
    </source>
</evidence>
<dbReference type="Gene3D" id="2.10.50.30">
    <property type="entry name" value="GPCR, family 3, nine cysteines domain"/>
    <property type="match status" value="2"/>
</dbReference>
<feature type="transmembrane region" description="Helical" evidence="12">
    <location>
        <begin position="1545"/>
        <end position="1565"/>
    </location>
</feature>
<dbReference type="InterPro" id="IPR017979">
    <property type="entry name" value="GPCR_3_CS"/>
</dbReference>
<dbReference type="Pfam" id="PF00003">
    <property type="entry name" value="7tm_3"/>
    <property type="match status" value="2"/>
</dbReference>
<dbReference type="PROSITE" id="PS50259">
    <property type="entry name" value="G_PROTEIN_RECEP_F3_4"/>
    <property type="match status" value="2"/>
</dbReference>
<evidence type="ECO:0000259" key="13">
    <source>
        <dbReference type="PROSITE" id="PS50259"/>
    </source>
</evidence>
<accession>A0A553R2C6</accession>
<feature type="transmembrane region" description="Helical" evidence="12">
    <location>
        <begin position="1577"/>
        <end position="1602"/>
    </location>
</feature>
<keyword evidence="4 12" id="KW-0812">Transmembrane</keyword>
<protein>
    <recommendedName>
        <fullName evidence="13">G-protein coupled receptors family 3 profile domain-containing protein</fullName>
    </recommendedName>
</protein>
<keyword evidence="7" id="KW-0297">G-protein coupled receptor</keyword>
<gene>
    <name evidence="14" type="ORF">DNTS_021833</name>
</gene>
<evidence type="ECO:0000256" key="3">
    <source>
        <dbReference type="ARBA" id="ARBA00022475"/>
    </source>
</evidence>
<dbReference type="InterPro" id="IPR000068">
    <property type="entry name" value="GPCR_3_Ca_sens_rcpt-rel"/>
</dbReference>
<keyword evidence="8 12" id="KW-0472">Membrane</keyword>
<dbReference type="PROSITE" id="PS00980">
    <property type="entry name" value="G_PROTEIN_RECEP_F3_2"/>
    <property type="match status" value="1"/>
</dbReference>
<dbReference type="STRING" id="623744.A0A553R2C6"/>
<evidence type="ECO:0000313" key="15">
    <source>
        <dbReference type="Proteomes" id="UP000316079"/>
    </source>
</evidence>
<evidence type="ECO:0000256" key="1">
    <source>
        <dbReference type="ARBA" id="ARBA00004651"/>
    </source>
</evidence>
<evidence type="ECO:0000256" key="8">
    <source>
        <dbReference type="ARBA" id="ARBA00023136"/>
    </source>
</evidence>
<comment type="caution">
    <text evidence="14">The sequence shown here is derived from an EMBL/GenBank/DDBJ whole genome shotgun (WGS) entry which is preliminary data.</text>
</comment>
<dbReference type="Proteomes" id="UP000316079">
    <property type="component" value="Unassembled WGS sequence"/>
</dbReference>
<keyword evidence="6 12" id="KW-1133">Transmembrane helix</keyword>
<keyword evidence="10" id="KW-0325">Glycoprotein</keyword>
<feature type="transmembrane region" description="Helical" evidence="12">
    <location>
        <begin position="1510"/>
        <end position="1533"/>
    </location>
</feature>
<reference evidence="14 15" key="1">
    <citation type="journal article" date="2019" name="Sci. Data">
        <title>Hybrid genome assembly and annotation of Danionella translucida.</title>
        <authorList>
            <person name="Kadobianskyi M."/>
            <person name="Schulze L."/>
            <person name="Schuelke M."/>
            <person name="Judkewitz B."/>
        </authorList>
    </citation>
    <scope>NUCLEOTIDE SEQUENCE [LARGE SCALE GENOMIC DNA]</scope>
    <source>
        <strain evidence="14 15">Bolton</strain>
    </source>
</reference>
<keyword evidence="9" id="KW-0675">Receptor</keyword>